<evidence type="ECO:0000313" key="1">
    <source>
        <dbReference type="EMBL" id="KEH38862.1"/>
    </source>
</evidence>
<dbReference type="EMBL" id="CM001218">
    <property type="protein sequence ID" value="KEH38862.1"/>
    <property type="molecule type" value="Genomic_DNA"/>
</dbReference>
<reference evidence="1 3" key="2">
    <citation type="journal article" date="2014" name="BMC Genomics">
        <title>An improved genome release (version Mt4.0) for the model legume Medicago truncatula.</title>
        <authorList>
            <person name="Tang H."/>
            <person name="Krishnakumar V."/>
            <person name="Bidwell S."/>
            <person name="Rosen B."/>
            <person name="Chan A."/>
            <person name="Zhou S."/>
            <person name="Gentzbittel L."/>
            <person name="Childs K.L."/>
            <person name="Yandell M."/>
            <person name="Gundlach H."/>
            <person name="Mayer K.F."/>
            <person name="Schwartz D.C."/>
            <person name="Town C.D."/>
        </authorList>
    </citation>
    <scope>GENOME REANNOTATION</scope>
    <source>
        <strain evidence="1">A17</strain>
        <strain evidence="2 3">cv. Jemalong A17</strain>
    </source>
</reference>
<evidence type="ECO:0000313" key="2">
    <source>
        <dbReference type="EnsemblPlants" id="KEH38862"/>
    </source>
</evidence>
<reference evidence="2" key="3">
    <citation type="submission" date="2015-04" db="UniProtKB">
        <authorList>
            <consortium name="EnsemblPlants"/>
        </authorList>
    </citation>
    <scope>IDENTIFICATION</scope>
    <source>
        <strain evidence="2">cv. Jemalong A17</strain>
    </source>
</reference>
<dbReference type="Proteomes" id="UP000002051">
    <property type="component" value="Chromosome 2"/>
</dbReference>
<dbReference type="AlphaFoldDB" id="A0A072VAT8"/>
<gene>
    <name evidence="1" type="ordered locus">MTR_2g084205</name>
</gene>
<proteinExistence type="predicted"/>
<organism evidence="1 3">
    <name type="scientific">Medicago truncatula</name>
    <name type="common">Barrel medic</name>
    <name type="synonym">Medicago tribuloides</name>
    <dbReference type="NCBI Taxonomy" id="3880"/>
    <lineage>
        <taxon>Eukaryota</taxon>
        <taxon>Viridiplantae</taxon>
        <taxon>Streptophyta</taxon>
        <taxon>Embryophyta</taxon>
        <taxon>Tracheophyta</taxon>
        <taxon>Spermatophyta</taxon>
        <taxon>Magnoliopsida</taxon>
        <taxon>eudicotyledons</taxon>
        <taxon>Gunneridae</taxon>
        <taxon>Pentapetalae</taxon>
        <taxon>rosids</taxon>
        <taxon>fabids</taxon>
        <taxon>Fabales</taxon>
        <taxon>Fabaceae</taxon>
        <taxon>Papilionoideae</taxon>
        <taxon>50 kb inversion clade</taxon>
        <taxon>NPAAA clade</taxon>
        <taxon>Hologalegina</taxon>
        <taxon>IRL clade</taxon>
        <taxon>Trifolieae</taxon>
        <taxon>Medicago</taxon>
    </lineage>
</organism>
<reference evidence="1 3" key="1">
    <citation type="journal article" date="2011" name="Nature">
        <title>The Medicago genome provides insight into the evolution of rhizobial symbioses.</title>
        <authorList>
            <person name="Young N.D."/>
            <person name="Debelle F."/>
            <person name="Oldroyd G.E."/>
            <person name="Geurts R."/>
            <person name="Cannon S.B."/>
            <person name="Udvardi M.K."/>
            <person name="Benedito V.A."/>
            <person name="Mayer K.F."/>
            <person name="Gouzy J."/>
            <person name="Schoof H."/>
            <person name="Van de Peer Y."/>
            <person name="Proost S."/>
            <person name="Cook D.R."/>
            <person name="Meyers B.C."/>
            <person name="Spannagl M."/>
            <person name="Cheung F."/>
            <person name="De Mita S."/>
            <person name="Krishnakumar V."/>
            <person name="Gundlach H."/>
            <person name="Zhou S."/>
            <person name="Mudge J."/>
            <person name="Bharti A.K."/>
            <person name="Murray J.D."/>
            <person name="Naoumkina M.A."/>
            <person name="Rosen B."/>
            <person name="Silverstein K.A."/>
            <person name="Tang H."/>
            <person name="Rombauts S."/>
            <person name="Zhao P.X."/>
            <person name="Zhou P."/>
            <person name="Barbe V."/>
            <person name="Bardou P."/>
            <person name="Bechner M."/>
            <person name="Bellec A."/>
            <person name="Berger A."/>
            <person name="Berges H."/>
            <person name="Bidwell S."/>
            <person name="Bisseling T."/>
            <person name="Choisne N."/>
            <person name="Couloux A."/>
            <person name="Denny R."/>
            <person name="Deshpande S."/>
            <person name="Dai X."/>
            <person name="Doyle J.J."/>
            <person name="Dudez A.M."/>
            <person name="Farmer A.D."/>
            <person name="Fouteau S."/>
            <person name="Franken C."/>
            <person name="Gibelin C."/>
            <person name="Gish J."/>
            <person name="Goldstein S."/>
            <person name="Gonzalez A.J."/>
            <person name="Green P.J."/>
            <person name="Hallab A."/>
            <person name="Hartog M."/>
            <person name="Hua A."/>
            <person name="Humphray S.J."/>
            <person name="Jeong D.H."/>
            <person name="Jing Y."/>
            <person name="Jocker A."/>
            <person name="Kenton S.M."/>
            <person name="Kim D.J."/>
            <person name="Klee K."/>
            <person name="Lai H."/>
            <person name="Lang C."/>
            <person name="Lin S."/>
            <person name="Macmil S.L."/>
            <person name="Magdelenat G."/>
            <person name="Matthews L."/>
            <person name="McCorrison J."/>
            <person name="Monaghan E.L."/>
            <person name="Mun J.H."/>
            <person name="Najar F.Z."/>
            <person name="Nicholson C."/>
            <person name="Noirot C."/>
            <person name="O'Bleness M."/>
            <person name="Paule C.R."/>
            <person name="Poulain J."/>
            <person name="Prion F."/>
            <person name="Qin B."/>
            <person name="Qu C."/>
            <person name="Retzel E.F."/>
            <person name="Riddle C."/>
            <person name="Sallet E."/>
            <person name="Samain S."/>
            <person name="Samson N."/>
            <person name="Sanders I."/>
            <person name="Saurat O."/>
            <person name="Scarpelli C."/>
            <person name="Schiex T."/>
            <person name="Segurens B."/>
            <person name="Severin A.J."/>
            <person name="Sherrier D.J."/>
            <person name="Shi R."/>
            <person name="Sims S."/>
            <person name="Singer S.R."/>
            <person name="Sinharoy S."/>
            <person name="Sterck L."/>
            <person name="Viollet A."/>
            <person name="Wang B.B."/>
            <person name="Wang K."/>
            <person name="Wang M."/>
            <person name="Wang X."/>
            <person name="Warfsmann J."/>
            <person name="Weissenbach J."/>
            <person name="White D.D."/>
            <person name="White J.D."/>
            <person name="Wiley G.B."/>
            <person name="Wincker P."/>
            <person name="Xing Y."/>
            <person name="Yang L."/>
            <person name="Yao Z."/>
            <person name="Ying F."/>
            <person name="Zhai J."/>
            <person name="Zhou L."/>
            <person name="Zuber A."/>
            <person name="Denarie J."/>
            <person name="Dixon R.A."/>
            <person name="May G.D."/>
            <person name="Schwartz D.C."/>
            <person name="Rogers J."/>
            <person name="Quetier F."/>
            <person name="Town C.D."/>
            <person name="Roe B.A."/>
        </authorList>
    </citation>
    <scope>NUCLEOTIDE SEQUENCE [LARGE SCALE GENOMIC DNA]</scope>
    <source>
        <strain evidence="1">A17</strain>
        <strain evidence="2 3">cv. Jemalong A17</strain>
    </source>
</reference>
<protein>
    <submittedName>
        <fullName evidence="1 2">Uncharacterized protein</fullName>
    </submittedName>
</protein>
<name>A0A072VAT8_MEDTR</name>
<sequence length="60" mass="7252">MTSYEEESETVFPTELRYRLVKWWWWEVEYSRSSSALVVDRPLSITTNIEDECSMDRSVK</sequence>
<evidence type="ECO:0000313" key="3">
    <source>
        <dbReference type="Proteomes" id="UP000002051"/>
    </source>
</evidence>
<dbReference type="EnsemblPlants" id="KEH38862">
    <property type="protein sequence ID" value="KEH38862"/>
    <property type="gene ID" value="MTR_2g084205"/>
</dbReference>
<keyword evidence="3" id="KW-1185">Reference proteome</keyword>
<accession>A0A072VAT8</accession>
<dbReference type="HOGENOM" id="CLU_2945152_0_0_1"/>